<dbReference type="InterPro" id="IPR014721">
    <property type="entry name" value="Ribsml_uS5_D2-typ_fold_subgr"/>
</dbReference>
<evidence type="ECO:0000313" key="1">
    <source>
        <dbReference type="EMBL" id="OOP56861.1"/>
    </source>
</evidence>
<dbReference type="EMBL" id="AYTS01000059">
    <property type="protein sequence ID" value="OOP56861.1"/>
    <property type="molecule type" value="Genomic_DNA"/>
</dbReference>
<proteinExistence type="predicted"/>
<comment type="caution">
    <text evidence="1">The sequence shown here is derived from an EMBL/GenBank/DDBJ whole genome shotgun (WGS) entry which is preliminary data.</text>
</comment>
<organism evidence="1 2">
    <name type="scientific">Candidatus Brocadia carolinensis</name>
    <dbReference type="NCBI Taxonomy" id="1004156"/>
    <lineage>
        <taxon>Bacteria</taxon>
        <taxon>Pseudomonadati</taxon>
        <taxon>Planctomycetota</taxon>
        <taxon>Candidatus Brocadiia</taxon>
        <taxon>Candidatus Brocadiales</taxon>
        <taxon>Candidatus Brocadiaceae</taxon>
        <taxon>Candidatus Brocadia</taxon>
    </lineage>
</organism>
<evidence type="ECO:0000313" key="2">
    <source>
        <dbReference type="Proteomes" id="UP000189681"/>
    </source>
</evidence>
<dbReference type="InterPro" id="IPR020568">
    <property type="entry name" value="Ribosomal_Su5_D2-typ_SF"/>
</dbReference>
<reference evidence="1 2" key="1">
    <citation type="journal article" date="2017" name="Water Res.">
        <title>Discovery and metagenomic analysis of an anammox bacterial enrichment related to Candidatus "Brocadia caroliniensis" in a full-scale glycerol-fed nitritation-denitritation separate centrate treatment process.</title>
        <authorList>
            <person name="Park H."/>
            <person name="Brotto A.C."/>
            <person name="van Loosdrecht M.C."/>
            <person name="Chandran K."/>
        </authorList>
    </citation>
    <scope>NUCLEOTIDE SEQUENCE [LARGE SCALE GENOMIC DNA]</scope>
    <source>
        <strain evidence="1">26THWARD</strain>
    </source>
</reference>
<dbReference type="SUPFAM" id="SSF54211">
    <property type="entry name" value="Ribosomal protein S5 domain 2-like"/>
    <property type="match status" value="1"/>
</dbReference>
<protein>
    <recommendedName>
        <fullName evidence="3">Lon proteolytic domain-containing protein</fullName>
    </recommendedName>
</protein>
<dbReference type="AlphaFoldDB" id="A0A1V4AUW1"/>
<sequence length="313" mass="35120">MDLTPKLHLEIGNYIKYLDDILNKCDKGIEYCKICPNEFVCSELEKDDFGLHGTTVSDVLTAIQYALNKIPGYLNPEKRKELKDRIKSYINEAPLPERGIWEDSLLDILIDDKLANPTYKPKPKIGEVRTLLTYNSKISFSACLRCEFLEDATSLQDSTAILPKNISSHSIKLVNQFIQSKHINKTTLPTTTQIKYRFEEDMTKMVSSCNIQNTGLPAALCYYAMIMKQPIPGTIAVTGGLGEDGGAIPSESLDNKIEVVLRELHFIDKIIVAKGSSVNIFVPNYVSIIEVGNFKQAVDIVLNRNTVDQREDV</sequence>
<evidence type="ECO:0008006" key="3">
    <source>
        <dbReference type="Google" id="ProtNLM"/>
    </source>
</evidence>
<name>A0A1V4AUW1_9BACT</name>
<accession>A0A1V4AUW1</accession>
<dbReference type="Proteomes" id="UP000189681">
    <property type="component" value="Unassembled WGS sequence"/>
</dbReference>
<dbReference type="Gene3D" id="3.30.230.10">
    <property type="match status" value="1"/>
</dbReference>
<gene>
    <name evidence="1" type="ORF">AYP45_06530</name>
</gene>